<evidence type="ECO:0000313" key="2">
    <source>
        <dbReference type="Proteomes" id="UP000000268"/>
    </source>
</evidence>
<evidence type="ECO:0000313" key="1">
    <source>
        <dbReference type="EMBL" id="ABW25433.1"/>
    </source>
</evidence>
<reference evidence="1 2" key="1">
    <citation type="journal article" date="2008" name="Proc. Natl. Acad. Sci. U.S.A.">
        <title>Niche adaptation and genome expansion in the chlorophyll d-producing cyanobacterium Acaryochloris marina.</title>
        <authorList>
            <person name="Swingley W.D."/>
            <person name="Chen M."/>
            <person name="Cheung P.C."/>
            <person name="Conrad A.L."/>
            <person name="Dejesa L.C."/>
            <person name="Hao J."/>
            <person name="Honchak B.M."/>
            <person name="Karbach L.E."/>
            <person name="Kurdoglu A."/>
            <person name="Lahiri S."/>
            <person name="Mastrian S.D."/>
            <person name="Miyashita H."/>
            <person name="Page L."/>
            <person name="Ramakrishna P."/>
            <person name="Satoh S."/>
            <person name="Sattley W.M."/>
            <person name="Shimada Y."/>
            <person name="Taylor H.L."/>
            <person name="Tomo T."/>
            <person name="Tsuchiya T."/>
            <person name="Wang Z.T."/>
            <person name="Raymond J."/>
            <person name="Mimuro M."/>
            <person name="Blankenship R.E."/>
            <person name="Touchman J.W."/>
        </authorList>
    </citation>
    <scope>NUCLEOTIDE SEQUENCE [LARGE SCALE GENOMIC DNA]</scope>
    <source>
        <strain evidence="2">MBIC 11017</strain>
    </source>
</reference>
<dbReference type="HOGENOM" id="CLU_3039279_0_0_3"/>
<gene>
    <name evidence="1" type="ordered locus">AM1_0376</name>
</gene>
<keyword evidence="2" id="KW-1185">Reference proteome</keyword>
<protein>
    <submittedName>
        <fullName evidence="1">Uncharacterized protein</fullName>
    </submittedName>
</protein>
<dbReference type="AlphaFoldDB" id="B0C9Z3"/>
<name>B0C9Z3_ACAM1</name>
<accession>B0C9Z3</accession>
<dbReference type="EMBL" id="CP000828">
    <property type="protein sequence ID" value="ABW25433.1"/>
    <property type="molecule type" value="Genomic_DNA"/>
</dbReference>
<dbReference type="KEGG" id="amr:AM1_0376"/>
<organism evidence="1 2">
    <name type="scientific">Acaryochloris marina (strain MBIC 11017)</name>
    <dbReference type="NCBI Taxonomy" id="329726"/>
    <lineage>
        <taxon>Bacteria</taxon>
        <taxon>Bacillati</taxon>
        <taxon>Cyanobacteriota</taxon>
        <taxon>Cyanophyceae</taxon>
        <taxon>Acaryochloridales</taxon>
        <taxon>Acaryochloridaceae</taxon>
        <taxon>Acaryochloris</taxon>
    </lineage>
</organism>
<dbReference type="Proteomes" id="UP000000268">
    <property type="component" value="Chromosome"/>
</dbReference>
<sequence length="54" mass="6359">MVRNVVSKVLRIRKKTSEVFDLKKVLGTDIRGVYKLFNLKIISKWFLSGDNFEQ</sequence>
<proteinExistence type="predicted"/>